<keyword evidence="8" id="KW-1185">Reference proteome</keyword>
<comment type="caution">
    <text evidence="7">The sequence shown here is derived from an EMBL/GenBank/DDBJ whole genome shotgun (WGS) entry which is preliminary data.</text>
</comment>
<dbReference type="PANTHER" id="PTHR45626">
    <property type="entry name" value="TRANSCRIPTION TERMINATION FACTOR 2-RELATED"/>
    <property type="match status" value="1"/>
</dbReference>
<evidence type="ECO:0000256" key="2">
    <source>
        <dbReference type="ARBA" id="ARBA00022801"/>
    </source>
</evidence>
<organism evidence="7 8">
    <name type="scientific">Rhizoclosmatium globosum</name>
    <dbReference type="NCBI Taxonomy" id="329046"/>
    <lineage>
        <taxon>Eukaryota</taxon>
        <taxon>Fungi</taxon>
        <taxon>Fungi incertae sedis</taxon>
        <taxon>Chytridiomycota</taxon>
        <taxon>Chytridiomycota incertae sedis</taxon>
        <taxon>Chytridiomycetes</taxon>
        <taxon>Chytridiales</taxon>
        <taxon>Chytriomycetaceae</taxon>
        <taxon>Rhizoclosmatium</taxon>
    </lineage>
</organism>
<dbReference type="SUPFAM" id="SSF52540">
    <property type="entry name" value="P-loop containing nucleoside triphosphate hydrolases"/>
    <property type="match status" value="2"/>
</dbReference>
<dbReference type="GO" id="GO:0000724">
    <property type="term" value="P:double-strand break repair via homologous recombination"/>
    <property type="evidence" value="ECO:0007669"/>
    <property type="project" value="TreeGrafter"/>
</dbReference>
<dbReference type="CDD" id="cd18008">
    <property type="entry name" value="DEXDc_SHPRH-like"/>
    <property type="match status" value="1"/>
</dbReference>
<sequence length="751" mass="83371">MSLDPTLLHKPNSPFWKKGKPIRPVPLQREDDNAKENQLDDELAGLFGELTVAKPAEAKTPIYNIKNPISTTATTRPKSNIVKAVPMVPVTPKEPLVISGLKVTLLPHQEDGIRWLQEKERLGKSGCILADDMGLGKTVQIIGLMLASRSSREDVKFKTTLIVAPVSLLDQWKNEIKSKTNAGLLSVLIHHGPGRTNSVNELLRYDVVLTTYGVVTSSFKEDVPAKSGQILLNDDGYDENGAIMKANFHRIVLDEAHSIKNYKSKGAKACTQLKALHRICMTGTPIHNSIDELYSLVRFLQLPAYERLSDFKRISANPANLQTLLSGIMLRRTKKGLAEASESVEPVPVEGNGSSSALSSVKATPDIFTINLPPKTITDVQVYLDSHELEFYKRVEESGQLKIKNAQKADSLNRMVVLSLLLRLRQICNHRRLPGLSSKEELSEFNDGVDLTPNPAEIDSLDELVSKMSLGVDSSERKEVKPLPWERQRTLPSFKKAVPEITPFIDLTTSSDEDIGRRSPRDSLIPLPTCLMCGLTLFDSEPESLCEDCVTNKSIESIVSDDVEEDEESLEISVSKSSSKVNKIIALIQARLKRAPGEKFIVFSQWTSTFKILDPALRAQGIKFIQYDGKMSSKTKAEALSKFRENSSITVCLMSLMCGAVGLNLTCANNVILTDLWWNPMLEDQAIDRVYRIGQKKPVFIHRMIVVNSVEERIVALQNKKRELVEQTIGGKEGFKPKTLSIGELVALFGI</sequence>
<dbReference type="GO" id="GO:0005524">
    <property type="term" value="F:ATP binding"/>
    <property type="evidence" value="ECO:0007669"/>
    <property type="project" value="UniProtKB-KW"/>
</dbReference>
<dbReference type="AlphaFoldDB" id="A0A1Y2C9Y4"/>
<name>A0A1Y2C9Y4_9FUNG</name>
<dbReference type="STRING" id="329046.A0A1Y2C9Y4"/>
<dbReference type="InterPro" id="IPR050628">
    <property type="entry name" value="SNF2_RAD54_helicase_TF"/>
</dbReference>
<feature type="domain" description="Helicase C-terminal" evidence="6">
    <location>
        <begin position="580"/>
        <end position="743"/>
    </location>
</feature>
<dbReference type="PROSITE" id="PS51192">
    <property type="entry name" value="HELICASE_ATP_BIND_1"/>
    <property type="match status" value="1"/>
</dbReference>
<dbReference type="Pfam" id="PF00176">
    <property type="entry name" value="SNF2-rel_dom"/>
    <property type="match status" value="1"/>
</dbReference>
<dbReference type="CDD" id="cd18793">
    <property type="entry name" value="SF2_C_SNF"/>
    <property type="match status" value="1"/>
</dbReference>
<dbReference type="OrthoDB" id="423559at2759"/>
<dbReference type="InterPro" id="IPR014001">
    <property type="entry name" value="Helicase_ATP-bd"/>
</dbReference>
<dbReference type="InterPro" id="IPR038718">
    <property type="entry name" value="SNF2-like_sf"/>
</dbReference>
<dbReference type="Proteomes" id="UP000193642">
    <property type="component" value="Unassembled WGS sequence"/>
</dbReference>
<keyword evidence="1" id="KW-0547">Nucleotide-binding</keyword>
<keyword evidence="3" id="KW-0067">ATP-binding</keyword>
<evidence type="ECO:0008006" key="9">
    <source>
        <dbReference type="Google" id="ProtNLM"/>
    </source>
</evidence>
<dbReference type="Gene3D" id="3.40.50.10810">
    <property type="entry name" value="Tandem AAA-ATPase domain"/>
    <property type="match status" value="1"/>
</dbReference>
<evidence type="ECO:0000256" key="1">
    <source>
        <dbReference type="ARBA" id="ARBA00022741"/>
    </source>
</evidence>
<dbReference type="PROSITE" id="PS51194">
    <property type="entry name" value="HELICASE_CTER"/>
    <property type="match status" value="1"/>
</dbReference>
<feature type="region of interest" description="Disordered" evidence="4">
    <location>
        <begin position="1"/>
        <end position="33"/>
    </location>
</feature>
<proteinExistence type="predicted"/>
<dbReference type="GO" id="GO:0005634">
    <property type="term" value="C:nucleus"/>
    <property type="evidence" value="ECO:0007669"/>
    <property type="project" value="TreeGrafter"/>
</dbReference>
<dbReference type="EMBL" id="MCGO01000024">
    <property type="protein sequence ID" value="ORY43840.1"/>
    <property type="molecule type" value="Genomic_DNA"/>
</dbReference>
<keyword evidence="2" id="KW-0378">Hydrolase</keyword>
<dbReference type="GO" id="GO:0016787">
    <property type="term" value="F:hydrolase activity"/>
    <property type="evidence" value="ECO:0007669"/>
    <property type="project" value="UniProtKB-KW"/>
</dbReference>
<reference evidence="7 8" key="1">
    <citation type="submission" date="2016-07" db="EMBL/GenBank/DDBJ databases">
        <title>Pervasive Adenine N6-methylation of Active Genes in Fungi.</title>
        <authorList>
            <consortium name="DOE Joint Genome Institute"/>
            <person name="Mondo S.J."/>
            <person name="Dannebaum R.O."/>
            <person name="Kuo R.C."/>
            <person name="Labutti K."/>
            <person name="Haridas S."/>
            <person name="Kuo A."/>
            <person name="Salamov A."/>
            <person name="Ahrendt S.R."/>
            <person name="Lipzen A."/>
            <person name="Sullivan W."/>
            <person name="Andreopoulos W.B."/>
            <person name="Clum A."/>
            <person name="Lindquist E."/>
            <person name="Daum C."/>
            <person name="Ramamoorthy G.K."/>
            <person name="Gryganskyi A."/>
            <person name="Culley D."/>
            <person name="Magnuson J.K."/>
            <person name="James T.Y."/>
            <person name="O'Malley M.A."/>
            <person name="Stajich J.E."/>
            <person name="Spatafora J.W."/>
            <person name="Visel A."/>
            <person name="Grigoriev I.V."/>
        </authorList>
    </citation>
    <scope>NUCLEOTIDE SEQUENCE [LARGE SCALE GENOMIC DNA]</scope>
    <source>
        <strain evidence="7 8">JEL800</strain>
    </source>
</reference>
<dbReference type="SMART" id="SM00487">
    <property type="entry name" value="DEXDc"/>
    <property type="match status" value="1"/>
</dbReference>
<evidence type="ECO:0000313" key="7">
    <source>
        <dbReference type="EMBL" id="ORY43840.1"/>
    </source>
</evidence>
<evidence type="ECO:0000313" key="8">
    <source>
        <dbReference type="Proteomes" id="UP000193642"/>
    </source>
</evidence>
<gene>
    <name evidence="7" type="ORF">BCR33DRAFT_851008</name>
</gene>
<accession>A0A1Y2C9Y4</accession>
<evidence type="ECO:0000256" key="4">
    <source>
        <dbReference type="SAM" id="MobiDB-lite"/>
    </source>
</evidence>
<dbReference type="InterPro" id="IPR027417">
    <property type="entry name" value="P-loop_NTPase"/>
</dbReference>
<dbReference type="InterPro" id="IPR049730">
    <property type="entry name" value="SNF2/RAD54-like_C"/>
</dbReference>
<evidence type="ECO:0000259" key="5">
    <source>
        <dbReference type="PROSITE" id="PS51192"/>
    </source>
</evidence>
<dbReference type="GO" id="GO:0008094">
    <property type="term" value="F:ATP-dependent activity, acting on DNA"/>
    <property type="evidence" value="ECO:0007669"/>
    <property type="project" value="TreeGrafter"/>
</dbReference>
<dbReference type="PANTHER" id="PTHR45626:SF16">
    <property type="entry name" value="ATP-DEPENDENT HELICASE ULS1"/>
    <property type="match status" value="1"/>
</dbReference>
<dbReference type="InterPro" id="IPR001650">
    <property type="entry name" value="Helicase_C-like"/>
</dbReference>
<dbReference type="Gene3D" id="3.40.50.300">
    <property type="entry name" value="P-loop containing nucleotide triphosphate hydrolases"/>
    <property type="match status" value="2"/>
</dbReference>
<evidence type="ECO:0000259" key="6">
    <source>
        <dbReference type="PROSITE" id="PS51194"/>
    </source>
</evidence>
<feature type="domain" description="Helicase ATP-binding" evidence="5">
    <location>
        <begin position="118"/>
        <end position="303"/>
    </location>
</feature>
<dbReference type="SMART" id="SM00490">
    <property type="entry name" value="HELICc"/>
    <property type="match status" value="1"/>
</dbReference>
<protein>
    <recommendedName>
        <fullName evidence="9">P-loop containing nucleoside triphosphate hydrolase protein</fullName>
    </recommendedName>
</protein>
<dbReference type="Pfam" id="PF00271">
    <property type="entry name" value="Helicase_C"/>
    <property type="match status" value="1"/>
</dbReference>
<dbReference type="InterPro" id="IPR000330">
    <property type="entry name" value="SNF2_N"/>
</dbReference>
<dbReference type="GO" id="GO:0005737">
    <property type="term" value="C:cytoplasm"/>
    <property type="evidence" value="ECO:0007669"/>
    <property type="project" value="TreeGrafter"/>
</dbReference>
<evidence type="ECO:0000256" key="3">
    <source>
        <dbReference type="ARBA" id="ARBA00022840"/>
    </source>
</evidence>